<keyword evidence="2" id="KW-0812">Transmembrane</keyword>
<dbReference type="AlphaFoldDB" id="A0A6G1K0I2"/>
<dbReference type="EMBL" id="MU005776">
    <property type="protein sequence ID" value="KAF2706376.1"/>
    <property type="molecule type" value="Genomic_DNA"/>
</dbReference>
<accession>A0A6G1K0I2</accession>
<evidence type="ECO:0000256" key="2">
    <source>
        <dbReference type="SAM" id="Phobius"/>
    </source>
</evidence>
<proteinExistence type="predicted"/>
<organism evidence="4 5">
    <name type="scientific">Pleomassaria siparia CBS 279.74</name>
    <dbReference type="NCBI Taxonomy" id="1314801"/>
    <lineage>
        <taxon>Eukaryota</taxon>
        <taxon>Fungi</taxon>
        <taxon>Dikarya</taxon>
        <taxon>Ascomycota</taxon>
        <taxon>Pezizomycotina</taxon>
        <taxon>Dothideomycetes</taxon>
        <taxon>Pleosporomycetidae</taxon>
        <taxon>Pleosporales</taxon>
        <taxon>Pleomassariaceae</taxon>
        <taxon>Pleomassaria</taxon>
    </lineage>
</organism>
<evidence type="ECO:0000313" key="4">
    <source>
        <dbReference type="EMBL" id="KAF2706376.1"/>
    </source>
</evidence>
<feature type="region of interest" description="Disordered" evidence="1">
    <location>
        <begin position="284"/>
        <end position="337"/>
    </location>
</feature>
<feature type="chain" id="PRO_5026177975" description="Mid2 domain-containing protein" evidence="3">
    <location>
        <begin position="22"/>
        <end position="422"/>
    </location>
</feature>
<keyword evidence="2" id="KW-0472">Membrane</keyword>
<feature type="compositionally biased region" description="Low complexity" evidence="1">
    <location>
        <begin position="197"/>
        <end position="235"/>
    </location>
</feature>
<feature type="compositionally biased region" description="Polar residues" evidence="1">
    <location>
        <begin position="317"/>
        <end position="330"/>
    </location>
</feature>
<gene>
    <name evidence="4" type="ORF">K504DRAFT_459667</name>
</gene>
<feature type="transmembrane region" description="Helical" evidence="2">
    <location>
        <begin position="243"/>
        <end position="269"/>
    </location>
</feature>
<dbReference type="Proteomes" id="UP000799428">
    <property type="component" value="Unassembled WGS sequence"/>
</dbReference>
<evidence type="ECO:0000256" key="1">
    <source>
        <dbReference type="SAM" id="MobiDB-lite"/>
    </source>
</evidence>
<evidence type="ECO:0000313" key="5">
    <source>
        <dbReference type="Proteomes" id="UP000799428"/>
    </source>
</evidence>
<evidence type="ECO:0008006" key="6">
    <source>
        <dbReference type="Google" id="ProtNLM"/>
    </source>
</evidence>
<feature type="region of interest" description="Disordered" evidence="1">
    <location>
        <begin position="351"/>
        <end position="422"/>
    </location>
</feature>
<keyword evidence="5" id="KW-1185">Reference proteome</keyword>
<reference evidence="4" key="1">
    <citation type="journal article" date="2020" name="Stud. Mycol.">
        <title>101 Dothideomycetes genomes: a test case for predicting lifestyles and emergence of pathogens.</title>
        <authorList>
            <person name="Haridas S."/>
            <person name="Albert R."/>
            <person name="Binder M."/>
            <person name="Bloem J."/>
            <person name="Labutti K."/>
            <person name="Salamov A."/>
            <person name="Andreopoulos B."/>
            <person name="Baker S."/>
            <person name="Barry K."/>
            <person name="Bills G."/>
            <person name="Bluhm B."/>
            <person name="Cannon C."/>
            <person name="Castanera R."/>
            <person name="Culley D."/>
            <person name="Daum C."/>
            <person name="Ezra D."/>
            <person name="Gonzalez J."/>
            <person name="Henrissat B."/>
            <person name="Kuo A."/>
            <person name="Liang C."/>
            <person name="Lipzen A."/>
            <person name="Lutzoni F."/>
            <person name="Magnuson J."/>
            <person name="Mondo S."/>
            <person name="Nolan M."/>
            <person name="Ohm R."/>
            <person name="Pangilinan J."/>
            <person name="Park H.-J."/>
            <person name="Ramirez L."/>
            <person name="Alfaro M."/>
            <person name="Sun H."/>
            <person name="Tritt A."/>
            <person name="Yoshinaga Y."/>
            <person name="Zwiers L.-H."/>
            <person name="Turgeon B."/>
            <person name="Goodwin S."/>
            <person name="Spatafora J."/>
            <person name="Crous P."/>
            <person name="Grigoriev I."/>
        </authorList>
    </citation>
    <scope>NUCLEOTIDE SEQUENCE</scope>
    <source>
        <strain evidence="4">CBS 279.74</strain>
    </source>
</reference>
<keyword evidence="3" id="KW-0732">Signal</keyword>
<sequence>MFQYTICAFLAPSLASAAAAAFPWALPEPTFVIPAADNWSPAPTLAPGLGAVELFRRATGDNTCGYISARQASSLTCNNSNFVCATNSANGVHGCCDPATISSCSILTTCIPSSLMSASCTDAACTSNGYIAKCTESTAPSCYEWRYVYSTQTVMTEHGCAATGFTISVQRTFSDGTTTSSIPSDVVVSSVSSSSNTVASSASSVPASTTTSNTATAQSATASSSATAAGSSSSTQEKNKVNIGAIVGGVVGGIAVVGALAFAVVFLLLRNRKAKQNAANAATGVNQPMMGGNHQGPAPGVGEYKPQPPGAYGGASPAQQYPPTSGQQQYGAPGQSYGTPAASAYYAQQENKAWPQQHGVPGQEMHQSQHHQFSPPGSPAPQYPGSSATQPVPFGAVEAGGTAVPGHPSQAHPQPHPVYEAP</sequence>
<feature type="signal peptide" evidence="3">
    <location>
        <begin position="1"/>
        <end position="21"/>
    </location>
</feature>
<protein>
    <recommendedName>
        <fullName evidence="6">Mid2 domain-containing protein</fullName>
    </recommendedName>
</protein>
<feature type="region of interest" description="Disordered" evidence="1">
    <location>
        <begin position="197"/>
        <end position="237"/>
    </location>
</feature>
<evidence type="ECO:0000256" key="3">
    <source>
        <dbReference type="SAM" id="SignalP"/>
    </source>
</evidence>
<keyword evidence="2" id="KW-1133">Transmembrane helix</keyword>
<dbReference type="OrthoDB" id="5347452at2759"/>
<name>A0A6G1K0I2_9PLEO</name>